<organism evidence="1 2">
    <name type="scientific">Lecanicillium saksenae</name>
    <dbReference type="NCBI Taxonomy" id="468837"/>
    <lineage>
        <taxon>Eukaryota</taxon>
        <taxon>Fungi</taxon>
        <taxon>Dikarya</taxon>
        <taxon>Ascomycota</taxon>
        <taxon>Pezizomycotina</taxon>
        <taxon>Sordariomycetes</taxon>
        <taxon>Hypocreomycetidae</taxon>
        <taxon>Hypocreales</taxon>
        <taxon>Cordycipitaceae</taxon>
        <taxon>Lecanicillium</taxon>
    </lineage>
</organism>
<name>A0ACC1QEZ8_9HYPO</name>
<protein>
    <submittedName>
        <fullName evidence="1">Uncharacterized protein</fullName>
    </submittedName>
</protein>
<proteinExistence type="predicted"/>
<evidence type="ECO:0000313" key="1">
    <source>
        <dbReference type="EMBL" id="KAJ3472853.1"/>
    </source>
</evidence>
<dbReference type="Proteomes" id="UP001148737">
    <property type="component" value="Unassembled WGS sequence"/>
</dbReference>
<accession>A0ACC1QEZ8</accession>
<comment type="caution">
    <text evidence="1">The sequence shown here is derived from an EMBL/GenBank/DDBJ whole genome shotgun (WGS) entry which is preliminary data.</text>
</comment>
<sequence>MDGMYSVHGEPQKPQRVFADWPMSIYHEFYEMESTLRSVAENRDRQCSLLLQQKRKLEHQLQEAQEELIAQKEVASAQEKQIRTRGAKAPPQSTAVPLDDDGCSHDDGGTETSHAAPTPDQRDPASTPDEITASNKGLSI</sequence>
<reference evidence="1" key="1">
    <citation type="submission" date="2022-07" db="EMBL/GenBank/DDBJ databases">
        <title>Genome Sequence of Lecanicillium saksenae.</title>
        <authorList>
            <person name="Buettner E."/>
        </authorList>
    </citation>
    <scope>NUCLEOTIDE SEQUENCE</scope>
    <source>
        <strain evidence="1">VT-O1</strain>
    </source>
</reference>
<gene>
    <name evidence="1" type="ORF">NLG97_g10677</name>
</gene>
<keyword evidence="2" id="KW-1185">Reference proteome</keyword>
<evidence type="ECO:0000313" key="2">
    <source>
        <dbReference type="Proteomes" id="UP001148737"/>
    </source>
</evidence>
<dbReference type="EMBL" id="JANAKD010002814">
    <property type="protein sequence ID" value="KAJ3472853.1"/>
    <property type="molecule type" value="Genomic_DNA"/>
</dbReference>